<dbReference type="EC" id="1.15.1.1" evidence="2"/>
<dbReference type="SUPFAM" id="SSF49329">
    <property type="entry name" value="Cu,Zn superoxide dismutase-like"/>
    <property type="match status" value="1"/>
</dbReference>
<dbReference type="PROSITE" id="PS00087">
    <property type="entry name" value="SOD_CU_ZN_1"/>
    <property type="match status" value="1"/>
</dbReference>
<dbReference type="GO" id="GO:0004784">
    <property type="term" value="F:superoxide dismutase activity"/>
    <property type="evidence" value="ECO:0007669"/>
    <property type="project" value="UniProtKB-EC"/>
</dbReference>
<dbReference type="PRINTS" id="PR00068">
    <property type="entry name" value="CUZNDISMTASE"/>
</dbReference>
<protein>
    <recommendedName>
        <fullName evidence="2">Superoxide dismutase [Cu-Zn]</fullName>
        <ecNumber evidence="2">1.15.1.1</ecNumber>
    </recommendedName>
</protein>
<comment type="function">
    <text evidence="2">Destroys radicals which are normally produced within the cells and which are toxic to biological systems.</text>
</comment>
<comment type="cofactor">
    <cofactor evidence="2">
        <name>Zn(2+)</name>
        <dbReference type="ChEBI" id="CHEBI:29105"/>
    </cofactor>
    <text evidence="2">Binds 1 zinc ion per subunit.</text>
</comment>
<feature type="region of interest" description="Disordered" evidence="3">
    <location>
        <begin position="115"/>
        <end position="137"/>
    </location>
</feature>
<dbReference type="EMBL" id="PKLZ01000001">
    <property type="protein sequence ID" value="PLW84005.1"/>
    <property type="molecule type" value="Genomic_DNA"/>
</dbReference>
<keyword evidence="2" id="KW-0862">Zinc</keyword>
<sequence>MKLILSNPLSRIPALAVICVAVLVTGCDTGEEPPTRAPVDNGRSDYATREKPEPAITVAVAEISPTSNGNAEGTVRFRQPAEDAMMRVEVDLQGLEPGLHGFHIHEFGDCSAPDASSAGGHYNPRDTRHGSPDDEEHHVGDMGNIEADEDGKVSTELEFFHLTFTGPTSILDKAVVIHSQEDDFETQPTGNAGARVGCGVIRVPVEQETL</sequence>
<dbReference type="OrthoDB" id="5431326at2"/>
<evidence type="ECO:0000313" key="6">
    <source>
        <dbReference type="Proteomes" id="UP000234845"/>
    </source>
</evidence>
<evidence type="ECO:0000256" key="2">
    <source>
        <dbReference type="RuleBase" id="RU000393"/>
    </source>
</evidence>
<keyword evidence="2" id="KW-0479">Metal-binding</keyword>
<dbReference type="GO" id="GO:0005507">
    <property type="term" value="F:copper ion binding"/>
    <property type="evidence" value="ECO:0007669"/>
    <property type="project" value="InterPro"/>
</dbReference>
<organism evidence="5 6">
    <name type="scientific">Kineobactrum sediminis</name>
    <dbReference type="NCBI Taxonomy" id="1905677"/>
    <lineage>
        <taxon>Bacteria</taxon>
        <taxon>Pseudomonadati</taxon>
        <taxon>Pseudomonadota</taxon>
        <taxon>Gammaproteobacteria</taxon>
        <taxon>Cellvibrionales</taxon>
        <taxon>Halieaceae</taxon>
        <taxon>Kineobactrum</taxon>
    </lineage>
</organism>
<dbReference type="InterPro" id="IPR018152">
    <property type="entry name" value="SOD_Cu/Zn_BS"/>
</dbReference>
<reference evidence="6" key="1">
    <citation type="submission" date="2017-11" db="EMBL/GenBank/DDBJ databases">
        <title>The draft genome sequence of Chromatocurvus sp. F02.</title>
        <authorList>
            <person name="Du Z.-J."/>
            <person name="Chang Y.-Q."/>
        </authorList>
    </citation>
    <scope>NUCLEOTIDE SEQUENCE [LARGE SCALE GENOMIC DNA]</scope>
    <source>
        <strain evidence="6">F02</strain>
    </source>
</reference>
<keyword evidence="6" id="KW-1185">Reference proteome</keyword>
<dbReference type="RefSeq" id="WP_101519642.1">
    <property type="nucleotide sequence ID" value="NZ_PKLZ01000001.1"/>
</dbReference>
<dbReference type="PROSITE" id="PS00332">
    <property type="entry name" value="SOD_CU_ZN_2"/>
    <property type="match status" value="1"/>
</dbReference>
<evidence type="ECO:0000256" key="3">
    <source>
        <dbReference type="SAM" id="MobiDB-lite"/>
    </source>
</evidence>
<evidence type="ECO:0000259" key="4">
    <source>
        <dbReference type="Pfam" id="PF00080"/>
    </source>
</evidence>
<name>A0A2N5Y6I3_9GAMM</name>
<keyword evidence="2" id="KW-0560">Oxidoreductase</keyword>
<gene>
    <name evidence="5" type="ORF">CWI75_01230</name>
</gene>
<dbReference type="InterPro" id="IPR024134">
    <property type="entry name" value="SOD_Cu/Zn_/chaperone"/>
</dbReference>
<evidence type="ECO:0000313" key="5">
    <source>
        <dbReference type="EMBL" id="PLW84005.1"/>
    </source>
</evidence>
<dbReference type="InterPro" id="IPR001424">
    <property type="entry name" value="SOD_Cu_Zn_dom"/>
</dbReference>
<dbReference type="InterPro" id="IPR036423">
    <property type="entry name" value="SOD-like_Cu/Zn_dom_sf"/>
</dbReference>
<dbReference type="Pfam" id="PF00080">
    <property type="entry name" value="Sod_Cu"/>
    <property type="match status" value="1"/>
</dbReference>
<comment type="catalytic activity">
    <reaction evidence="2">
        <text>2 superoxide + 2 H(+) = H2O2 + O2</text>
        <dbReference type="Rhea" id="RHEA:20696"/>
        <dbReference type="ChEBI" id="CHEBI:15378"/>
        <dbReference type="ChEBI" id="CHEBI:15379"/>
        <dbReference type="ChEBI" id="CHEBI:16240"/>
        <dbReference type="ChEBI" id="CHEBI:18421"/>
        <dbReference type="EC" id="1.15.1.1"/>
    </reaction>
</comment>
<dbReference type="PANTHER" id="PTHR10003">
    <property type="entry name" value="SUPEROXIDE DISMUTASE CU-ZN -RELATED"/>
    <property type="match status" value="1"/>
</dbReference>
<dbReference type="AlphaFoldDB" id="A0A2N5Y6I3"/>
<comment type="cofactor">
    <cofactor evidence="2">
        <name>Cu cation</name>
        <dbReference type="ChEBI" id="CHEBI:23378"/>
    </cofactor>
    <text evidence="2">Binds 1 copper ion per subunit.</text>
</comment>
<dbReference type="CDD" id="cd00305">
    <property type="entry name" value="Cu-Zn_Superoxide_Dismutase"/>
    <property type="match status" value="1"/>
</dbReference>
<keyword evidence="2" id="KW-0186">Copper</keyword>
<comment type="similarity">
    <text evidence="1 2">Belongs to the Cu-Zn superoxide dismutase family.</text>
</comment>
<dbReference type="Gene3D" id="2.60.40.200">
    <property type="entry name" value="Superoxide dismutase, copper/zinc binding domain"/>
    <property type="match status" value="1"/>
</dbReference>
<comment type="caution">
    <text evidence="5">The sequence shown here is derived from an EMBL/GenBank/DDBJ whole genome shotgun (WGS) entry which is preliminary data.</text>
</comment>
<accession>A0A2N5Y6I3</accession>
<feature type="domain" description="Superoxide dismutase copper/zinc binding" evidence="4">
    <location>
        <begin position="72"/>
        <end position="201"/>
    </location>
</feature>
<feature type="compositionally biased region" description="Basic and acidic residues" evidence="3">
    <location>
        <begin position="123"/>
        <end position="137"/>
    </location>
</feature>
<proteinExistence type="inferred from homology"/>
<dbReference type="PROSITE" id="PS51257">
    <property type="entry name" value="PROKAR_LIPOPROTEIN"/>
    <property type="match status" value="1"/>
</dbReference>
<evidence type="ECO:0000256" key="1">
    <source>
        <dbReference type="ARBA" id="ARBA00010457"/>
    </source>
</evidence>
<dbReference type="Proteomes" id="UP000234845">
    <property type="component" value="Unassembled WGS sequence"/>
</dbReference>